<dbReference type="InParanoid" id="A0A0C3AK67"/>
<dbReference type="InterPro" id="IPR010285">
    <property type="entry name" value="DNA_helicase_pif1-like_DEAD"/>
</dbReference>
<evidence type="ECO:0000256" key="1">
    <source>
        <dbReference type="RuleBase" id="RU363044"/>
    </source>
</evidence>
<dbReference type="EMBL" id="KN833063">
    <property type="protein sequence ID" value="KIM74273.1"/>
    <property type="molecule type" value="Genomic_DNA"/>
</dbReference>
<keyword evidence="1" id="KW-0378">Hydrolase</keyword>
<name>A0A0C3AK67_PILCF</name>
<comment type="cofactor">
    <cofactor evidence="1">
        <name>Mg(2+)</name>
        <dbReference type="ChEBI" id="CHEBI:18420"/>
    </cofactor>
</comment>
<dbReference type="InterPro" id="IPR051055">
    <property type="entry name" value="PIF1_helicase"/>
</dbReference>
<dbReference type="PANTHER" id="PTHR47642:SF5">
    <property type="entry name" value="ATP-DEPENDENT DNA HELICASE"/>
    <property type="match status" value="1"/>
</dbReference>
<dbReference type="STRING" id="765440.A0A0C3AK67"/>
<protein>
    <recommendedName>
        <fullName evidence="1">ATP-dependent DNA helicase</fullName>
        <ecNumber evidence="1">5.6.2.3</ecNumber>
    </recommendedName>
</protein>
<keyword evidence="1" id="KW-0227">DNA damage</keyword>
<feature type="domain" description="Helitron helicase-like" evidence="4">
    <location>
        <begin position="146"/>
        <end position="370"/>
    </location>
</feature>
<keyword evidence="1" id="KW-0547">Nucleotide-binding</keyword>
<dbReference type="OrthoDB" id="3054702at2759"/>
<evidence type="ECO:0000313" key="5">
    <source>
        <dbReference type="EMBL" id="KIM74273.1"/>
    </source>
</evidence>
<dbReference type="SUPFAM" id="SSF52540">
    <property type="entry name" value="P-loop containing nucleoside triphosphate hydrolases"/>
    <property type="match status" value="1"/>
</dbReference>
<evidence type="ECO:0000259" key="4">
    <source>
        <dbReference type="Pfam" id="PF14214"/>
    </source>
</evidence>
<dbReference type="InterPro" id="IPR027417">
    <property type="entry name" value="P-loop_NTPase"/>
</dbReference>
<reference evidence="5 6" key="1">
    <citation type="submission" date="2014-04" db="EMBL/GenBank/DDBJ databases">
        <authorList>
            <consortium name="DOE Joint Genome Institute"/>
            <person name="Kuo A."/>
            <person name="Tarkka M."/>
            <person name="Buscot F."/>
            <person name="Kohler A."/>
            <person name="Nagy L.G."/>
            <person name="Floudas D."/>
            <person name="Copeland A."/>
            <person name="Barry K.W."/>
            <person name="Cichocki N."/>
            <person name="Veneault-Fourrey C."/>
            <person name="LaButti K."/>
            <person name="Lindquist E.A."/>
            <person name="Lipzen A."/>
            <person name="Lundell T."/>
            <person name="Morin E."/>
            <person name="Murat C."/>
            <person name="Sun H."/>
            <person name="Tunlid A."/>
            <person name="Henrissat B."/>
            <person name="Grigoriev I.V."/>
            <person name="Hibbett D.S."/>
            <person name="Martin F."/>
            <person name="Nordberg H.P."/>
            <person name="Cantor M.N."/>
            <person name="Hua S.X."/>
        </authorList>
    </citation>
    <scope>NUCLEOTIDE SEQUENCE [LARGE SCALE GENOMIC DNA]</scope>
    <source>
        <strain evidence="5 6">F 1598</strain>
    </source>
</reference>
<dbReference type="AlphaFoldDB" id="A0A0C3AK67"/>
<keyword evidence="1" id="KW-0234">DNA repair</keyword>
<dbReference type="HOGENOM" id="CLU_282292_0_0_1"/>
<dbReference type="PANTHER" id="PTHR47642">
    <property type="entry name" value="ATP-DEPENDENT DNA HELICASE"/>
    <property type="match status" value="1"/>
</dbReference>
<organism evidence="5 6">
    <name type="scientific">Piloderma croceum (strain F 1598)</name>
    <dbReference type="NCBI Taxonomy" id="765440"/>
    <lineage>
        <taxon>Eukaryota</taxon>
        <taxon>Fungi</taxon>
        <taxon>Dikarya</taxon>
        <taxon>Basidiomycota</taxon>
        <taxon>Agaricomycotina</taxon>
        <taxon>Agaricomycetes</taxon>
        <taxon>Agaricomycetidae</taxon>
        <taxon>Atheliales</taxon>
        <taxon>Atheliaceae</taxon>
        <taxon>Piloderma</taxon>
    </lineage>
</organism>
<feature type="domain" description="DNA helicase Pif1-like DEAD-box helicase" evidence="3">
    <location>
        <begin position="888"/>
        <end position="1035"/>
    </location>
</feature>
<evidence type="ECO:0000256" key="2">
    <source>
        <dbReference type="SAM" id="MobiDB-lite"/>
    </source>
</evidence>
<dbReference type="GO" id="GO:0000723">
    <property type="term" value="P:telomere maintenance"/>
    <property type="evidence" value="ECO:0007669"/>
    <property type="project" value="InterPro"/>
</dbReference>
<comment type="similarity">
    <text evidence="1">Belongs to the helicase family.</text>
</comment>
<dbReference type="GO" id="GO:0005524">
    <property type="term" value="F:ATP binding"/>
    <property type="evidence" value="ECO:0007669"/>
    <property type="project" value="UniProtKB-KW"/>
</dbReference>
<evidence type="ECO:0000259" key="3">
    <source>
        <dbReference type="Pfam" id="PF05970"/>
    </source>
</evidence>
<dbReference type="GO" id="GO:0016887">
    <property type="term" value="F:ATP hydrolysis activity"/>
    <property type="evidence" value="ECO:0007669"/>
    <property type="project" value="RHEA"/>
</dbReference>
<feature type="region of interest" description="Disordered" evidence="2">
    <location>
        <begin position="727"/>
        <end position="748"/>
    </location>
</feature>
<evidence type="ECO:0000313" key="6">
    <source>
        <dbReference type="Proteomes" id="UP000054166"/>
    </source>
</evidence>
<keyword evidence="1" id="KW-0347">Helicase</keyword>
<dbReference type="GO" id="GO:0006281">
    <property type="term" value="P:DNA repair"/>
    <property type="evidence" value="ECO:0007669"/>
    <property type="project" value="UniProtKB-KW"/>
</dbReference>
<dbReference type="InterPro" id="IPR025476">
    <property type="entry name" value="Helitron_helicase-like"/>
</dbReference>
<dbReference type="GO" id="GO:0043139">
    <property type="term" value="F:5'-3' DNA helicase activity"/>
    <property type="evidence" value="ECO:0007669"/>
    <property type="project" value="UniProtKB-EC"/>
</dbReference>
<keyword evidence="1" id="KW-0067">ATP-binding</keyword>
<accession>A0A0C3AK67</accession>
<dbReference type="Gene3D" id="3.40.50.300">
    <property type="entry name" value="P-loop containing nucleotide triphosphate hydrolases"/>
    <property type="match status" value="1"/>
</dbReference>
<feature type="compositionally biased region" description="Basic and acidic residues" evidence="2">
    <location>
        <begin position="727"/>
        <end position="740"/>
    </location>
</feature>
<dbReference type="EC" id="5.6.2.3" evidence="1"/>
<keyword evidence="6" id="KW-1185">Reference proteome</keyword>
<comment type="catalytic activity">
    <reaction evidence="1">
        <text>ATP + H2O = ADP + phosphate + H(+)</text>
        <dbReference type="Rhea" id="RHEA:13065"/>
        <dbReference type="ChEBI" id="CHEBI:15377"/>
        <dbReference type="ChEBI" id="CHEBI:15378"/>
        <dbReference type="ChEBI" id="CHEBI:30616"/>
        <dbReference type="ChEBI" id="CHEBI:43474"/>
        <dbReference type="ChEBI" id="CHEBI:456216"/>
        <dbReference type="EC" id="5.6.2.3"/>
    </reaction>
</comment>
<dbReference type="Pfam" id="PF14214">
    <property type="entry name" value="Helitron_like_N"/>
    <property type="match status" value="1"/>
</dbReference>
<sequence length="1107" mass="125414">MTIIGPRNVSEKTMPEFLKTALWNFKNTMYQTKFWALLDTLKTLKNWNENVRDMFLKTRTSTTVNCKKRVHNWAILMTTCPGQPDDSQGGKYGPTIIPVQSLGVIDARATYVGDSETLSNAMVNMSTNGKEEKYTIRRGNVPYNVHVCWALQYSDTRYCHHGQFIFQAFGILQKRQVAASASLQVSKKVFLQHQDVFRSLTSKDLQIASMEESRKVPFLNPTIKALHKQLSTVCAKVMGTDELRIKIWGQIKGMNVMKGPPSLWITINPSNVGDPIAQVFASEQIDLDAFKKTTGPNSTQRNLNIVGDPYVAAKFFHFVIVVLIEKLFGIHSHTNSWHVRRTDGIFGKVASYIGTIEAQGHGTLHLHIVVWLVGALTHVQMKQALKSKTFRSKVESYIKANIRADLDGADKEHVLRMPRQNPVSYSRPINPRRPNYSLFSKTTELQLARMVKLHTCDKTTCLISKKGAIYCKQRVPFDLCTRDYVDENGSWGPKQSYTYINGWCPPIMQCIRANQDIKLITSGAETMDISFYISMMCVKRHRHTFEKTNAIINMDKLLVSGEADDSDFVELTTVRGILEIKDQLKEYIDRGLALSTTCLLNFFLNTYEWDKTKVSSSGTGHKPNERVPYLEGTGHGRKCRVVRTAGHETIPNLVGEWFPRNNIPELQEYYYVSMLALLTPWTDIRQLKHGHQTFQQTFDVFVANAPAETIQIIENIQYQYESSDSAQKKREQCAREDKNRSTNGATHNMDMPVNLCQLTESVDQNRLFVEVAINIAFNKGIFNENTPKTIWKNVQRSANHEDMIYFQELEKMVKLVTKNHQIADKTKDIQPQDVSGFGQGHETQPDVQMLPKSNTYFAYVDILNSEQSLAHEIISNHLKAHLDGKKLKQLLMMCMGQGSTGNLTFLNALTTTFQKYDVSHLLGKTAMSGIAGSLIGGMTLHWYAGLPPQMNPQSDIWPENPSKYIRERRTKNLQPIEWLAIDEMGMCTLDLLTLLSQVAGKARVDNSRANATVPFRGLNLILIGDFHQFPPVGAASSAICARYAFTDHKAQGQMLEHVIIVIGTTVKFPVNSFATYVTLSRSRGRETIRLLRDFDASIFTKNPLEFL</sequence>
<dbReference type="Proteomes" id="UP000054166">
    <property type="component" value="Unassembled WGS sequence"/>
</dbReference>
<reference evidence="6" key="2">
    <citation type="submission" date="2015-01" db="EMBL/GenBank/DDBJ databases">
        <title>Evolutionary Origins and Diversification of the Mycorrhizal Mutualists.</title>
        <authorList>
            <consortium name="DOE Joint Genome Institute"/>
            <consortium name="Mycorrhizal Genomics Consortium"/>
            <person name="Kohler A."/>
            <person name="Kuo A."/>
            <person name="Nagy L.G."/>
            <person name="Floudas D."/>
            <person name="Copeland A."/>
            <person name="Barry K.W."/>
            <person name="Cichocki N."/>
            <person name="Veneault-Fourrey C."/>
            <person name="LaButti K."/>
            <person name="Lindquist E.A."/>
            <person name="Lipzen A."/>
            <person name="Lundell T."/>
            <person name="Morin E."/>
            <person name="Murat C."/>
            <person name="Riley R."/>
            <person name="Ohm R."/>
            <person name="Sun H."/>
            <person name="Tunlid A."/>
            <person name="Henrissat B."/>
            <person name="Grigoriev I.V."/>
            <person name="Hibbett D.S."/>
            <person name="Martin F."/>
        </authorList>
    </citation>
    <scope>NUCLEOTIDE SEQUENCE [LARGE SCALE GENOMIC DNA]</scope>
    <source>
        <strain evidence="6">F 1598</strain>
    </source>
</reference>
<keyword evidence="1" id="KW-0233">DNA recombination</keyword>
<dbReference type="Pfam" id="PF05970">
    <property type="entry name" value="PIF1"/>
    <property type="match status" value="1"/>
</dbReference>
<dbReference type="GO" id="GO:0006310">
    <property type="term" value="P:DNA recombination"/>
    <property type="evidence" value="ECO:0007669"/>
    <property type="project" value="UniProtKB-KW"/>
</dbReference>
<gene>
    <name evidence="5" type="ORF">PILCRDRAFT_92659</name>
</gene>
<proteinExistence type="inferred from homology"/>